<dbReference type="KEGG" id="ccv:CCV52592_0881"/>
<dbReference type="PROSITE" id="PS51257">
    <property type="entry name" value="PROKAR_LIPOPROTEIN"/>
    <property type="match status" value="1"/>
</dbReference>
<keyword evidence="1" id="KW-0449">Lipoprotein</keyword>
<dbReference type="STRING" id="360105.CCV52592_0881"/>
<protein>
    <submittedName>
        <fullName evidence="1">Lipoprotein</fullName>
    </submittedName>
</protein>
<dbReference type="InterPro" id="IPR014508">
    <property type="entry name" value="UCP020555_TPR-like"/>
</dbReference>
<dbReference type="RefSeq" id="WP_009650685.1">
    <property type="nucleotide sequence ID" value="NC_009715.2"/>
</dbReference>
<gene>
    <name evidence="1" type="ORF">CCV52592_0881</name>
</gene>
<dbReference type="Pfam" id="PF16068">
    <property type="entry name" value="DUF4810"/>
    <property type="match status" value="1"/>
</dbReference>
<dbReference type="OrthoDB" id="5354893at2"/>
<keyword evidence="2" id="KW-1185">Reference proteome</keyword>
<dbReference type="EMBL" id="CP000767">
    <property type="protein sequence ID" value="EAU01115.1"/>
    <property type="molecule type" value="Genomic_DNA"/>
</dbReference>
<dbReference type="Proteomes" id="UP000006380">
    <property type="component" value="Chromosome"/>
</dbReference>
<name>A7GWG2_CAMC5</name>
<reference evidence="1" key="1">
    <citation type="submission" date="2016-07" db="EMBL/GenBank/DDBJ databases">
        <title>Comparative genomics of the Campylobacter concisus group.</title>
        <authorList>
            <person name="Miller W.G."/>
            <person name="Yee E."/>
            <person name="Chapman M.H."/>
            <person name="Huynh S."/>
            <person name="Bono J.L."/>
            <person name="On S.L.W."/>
            <person name="StLeger J."/>
            <person name="Foster G."/>
            <person name="Parker C.T."/>
        </authorList>
    </citation>
    <scope>NUCLEOTIDE SEQUENCE</scope>
    <source>
        <strain evidence="1">525.92</strain>
    </source>
</reference>
<evidence type="ECO:0000313" key="1">
    <source>
        <dbReference type="EMBL" id="EAU01115.1"/>
    </source>
</evidence>
<dbReference type="PIRSF" id="PIRSF020555">
    <property type="entry name" value="UCP020555"/>
    <property type="match status" value="1"/>
</dbReference>
<proteinExistence type="predicted"/>
<evidence type="ECO:0000313" key="2">
    <source>
        <dbReference type="Proteomes" id="UP000006380"/>
    </source>
</evidence>
<organism evidence="1 2">
    <name type="scientific">Campylobacter curvus (strain 525.92)</name>
    <dbReference type="NCBI Taxonomy" id="360105"/>
    <lineage>
        <taxon>Bacteria</taxon>
        <taxon>Pseudomonadati</taxon>
        <taxon>Campylobacterota</taxon>
        <taxon>Epsilonproteobacteria</taxon>
        <taxon>Campylobacterales</taxon>
        <taxon>Campylobacteraceae</taxon>
        <taxon>Campylobacter</taxon>
    </lineage>
</organism>
<accession>A7GWG2</accession>
<dbReference type="HOGENOM" id="CLU_139008_1_1_7"/>
<sequence length="135" mass="15023">MAGKIAEILNFKTLFALALGVFLAGCGSERPKPLYYWDGSYSSSLYEYMSETGDVNEQIGALENSIQKAYENAQKVPPGLYAHLGLLYANNGDNVKANINFDKEIENFPESKEYITFLRMHGAKKAAKKGDKNEK</sequence>
<dbReference type="AlphaFoldDB" id="A7GWG2"/>